<feature type="compositionally biased region" description="Polar residues" evidence="6">
    <location>
        <begin position="175"/>
        <end position="184"/>
    </location>
</feature>
<name>A0A9P6RY05_9FUNG</name>
<dbReference type="Pfam" id="PF00825">
    <property type="entry name" value="Ribonuclease_P"/>
    <property type="match status" value="1"/>
</dbReference>
<dbReference type="GO" id="GO:0004526">
    <property type="term" value="F:ribonuclease P activity"/>
    <property type="evidence" value="ECO:0007669"/>
    <property type="project" value="InterPro"/>
</dbReference>
<evidence type="ECO:0000256" key="4">
    <source>
        <dbReference type="ARBA" id="ARBA00022801"/>
    </source>
</evidence>
<organism evidence="7 8">
    <name type="scientific">Dissophora globulifera</name>
    <dbReference type="NCBI Taxonomy" id="979702"/>
    <lineage>
        <taxon>Eukaryota</taxon>
        <taxon>Fungi</taxon>
        <taxon>Fungi incertae sedis</taxon>
        <taxon>Mucoromycota</taxon>
        <taxon>Mortierellomycotina</taxon>
        <taxon>Mortierellomycetes</taxon>
        <taxon>Mortierellales</taxon>
        <taxon>Mortierellaceae</taxon>
        <taxon>Dissophora</taxon>
    </lineage>
</organism>
<dbReference type="Gene3D" id="3.30.230.10">
    <property type="match status" value="1"/>
</dbReference>
<feature type="region of interest" description="Disordered" evidence="6">
    <location>
        <begin position="175"/>
        <end position="198"/>
    </location>
</feature>
<comment type="caution">
    <text evidence="7">The sequence shown here is derived from an EMBL/GenBank/DDBJ whole genome shotgun (WGS) entry which is preliminary data.</text>
</comment>
<evidence type="ECO:0000313" key="8">
    <source>
        <dbReference type="Proteomes" id="UP000738325"/>
    </source>
</evidence>
<dbReference type="OrthoDB" id="2383663at2759"/>
<evidence type="ECO:0000256" key="1">
    <source>
        <dbReference type="ARBA" id="ARBA00022694"/>
    </source>
</evidence>
<dbReference type="AlphaFoldDB" id="A0A9P6RY05"/>
<accession>A0A9P6RY05</accession>
<dbReference type="GO" id="GO:0008033">
    <property type="term" value="P:tRNA processing"/>
    <property type="evidence" value="ECO:0007669"/>
    <property type="project" value="UniProtKB-KW"/>
</dbReference>
<keyword evidence="1" id="KW-0819">tRNA processing</keyword>
<keyword evidence="8" id="KW-1185">Reference proteome</keyword>
<protein>
    <submittedName>
        <fullName evidence="7">Uncharacterized protein</fullName>
    </submittedName>
</protein>
<gene>
    <name evidence="7" type="ORF">BGZ99_003838</name>
</gene>
<dbReference type="EMBL" id="JAAAIP010000024">
    <property type="protein sequence ID" value="KAG0328974.1"/>
    <property type="molecule type" value="Genomic_DNA"/>
</dbReference>
<dbReference type="InterPro" id="IPR020568">
    <property type="entry name" value="Ribosomal_Su5_D2-typ_SF"/>
</dbReference>
<dbReference type="GO" id="GO:0000049">
    <property type="term" value="F:tRNA binding"/>
    <property type="evidence" value="ECO:0007669"/>
    <property type="project" value="InterPro"/>
</dbReference>
<keyword evidence="3" id="KW-0255">Endonuclease</keyword>
<evidence type="ECO:0000256" key="6">
    <source>
        <dbReference type="SAM" id="MobiDB-lite"/>
    </source>
</evidence>
<dbReference type="SUPFAM" id="SSF54211">
    <property type="entry name" value="Ribosomal protein S5 domain 2-like"/>
    <property type="match status" value="1"/>
</dbReference>
<reference evidence="7" key="1">
    <citation type="journal article" date="2020" name="Fungal Divers.">
        <title>Resolving the Mortierellaceae phylogeny through synthesis of multi-gene phylogenetics and phylogenomics.</title>
        <authorList>
            <person name="Vandepol N."/>
            <person name="Liber J."/>
            <person name="Desiro A."/>
            <person name="Na H."/>
            <person name="Kennedy M."/>
            <person name="Barry K."/>
            <person name="Grigoriev I.V."/>
            <person name="Miller A.N."/>
            <person name="O'Donnell K."/>
            <person name="Stajich J.E."/>
            <person name="Bonito G."/>
        </authorList>
    </citation>
    <scope>NUCLEOTIDE SEQUENCE</scope>
    <source>
        <strain evidence="7">REB-010B</strain>
    </source>
</reference>
<keyword evidence="2" id="KW-0540">Nuclease</keyword>
<evidence type="ECO:0000313" key="7">
    <source>
        <dbReference type="EMBL" id="KAG0328974.1"/>
    </source>
</evidence>
<dbReference type="Proteomes" id="UP000738325">
    <property type="component" value="Unassembled WGS sequence"/>
</dbReference>
<keyword evidence="4" id="KW-0378">Hydrolase</keyword>
<evidence type="ECO:0000256" key="5">
    <source>
        <dbReference type="ARBA" id="ARBA00022884"/>
    </source>
</evidence>
<evidence type="ECO:0000256" key="2">
    <source>
        <dbReference type="ARBA" id="ARBA00022722"/>
    </source>
</evidence>
<keyword evidence="5" id="KW-0694">RNA-binding</keyword>
<sequence length="256" mass="29193">MPFRAPPPADIPLFVQQAMSEYERAMDQYDKRLKGLKTRESDLVMSTTSSIPPEPSLDPPTLPLLVVQHQLRNLRHYPESVASPHPAFRATFVISKKQVSKLAVHRNLARKKLAAAVEMTFREHARQGYEFMIFAKQACMTTSQEKLKEYMITALKNPGLYGERASKQQNRASKIANTSSSDITHMNDRASTSSKSSAHKVVAVRWKNNQPPLHKDWWRHANPNPLGRVQQSNAYLDMFCEKPTKISRTIPQSKER</sequence>
<dbReference type="InterPro" id="IPR014721">
    <property type="entry name" value="Ribsml_uS5_D2-typ_fold_subgr"/>
</dbReference>
<evidence type="ECO:0000256" key="3">
    <source>
        <dbReference type="ARBA" id="ARBA00022759"/>
    </source>
</evidence>
<proteinExistence type="predicted"/>
<dbReference type="InterPro" id="IPR000100">
    <property type="entry name" value="RNase_P"/>
</dbReference>